<dbReference type="Pfam" id="PF08609">
    <property type="entry name" value="Fes1"/>
    <property type="match status" value="1"/>
</dbReference>
<dbReference type="SUPFAM" id="SSF48371">
    <property type="entry name" value="ARM repeat"/>
    <property type="match status" value="1"/>
</dbReference>
<protein>
    <recommendedName>
        <fullName evidence="3">Hsp70 nucleotide exchange factor FES1</fullName>
    </recommendedName>
    <alternativeName>
        <fullName evidence="2">Hsp70 nucleotide exchange factor fes1</fullName>
    </alternativeName>
</protein>
<dbReference type="AlphaFoldDB" id="A0A642UXX8"/>
<dbReference type="PANTHER" id="PTHR19316:SF18">
    <property type="entry name" value="HSP70-BINDING PROTEIN 1"/>
    <property type="match status" value="1"/>
</dbReference>
<dbReference type="PANTHER" id="PTHR19316">
    <property type="entry name" value="PROTEIN FOLDING REGULATOR"/>
    <property type="match status" value="1"/>
</dbReference>
<comment type="similarity">
    <text evidence="1">Belongs to the FES1 family.</text>
</comment>
<organism evidence="7 8">
    <name type="scientific">Trichomonascus ciferrii</name>
    <dbReference type="NCBI Taxonomy" id="44093"/>
    <lineage>
        <taxon>Eukaryota</taxon>
        <taxon>Fungi</taxon>
        <taxon>Dikarya</taxon>
        <taxon>Ascomycota</taxon>
        <taxon>Saccharomycotina</taxon>
        <taxon>Dipodascomycetes</taxon>
        <taxon>Dipodascales</taxon>
        <taxon>Trichomonascaceae</taxon>
        <taxon>Trichomonascus</taxon>
        <taxon>Trichomonascus ciferrii complex</taxon>
    </lineage>
</organism>
<dbReference type="VEuPathDB" id="FungiDB:TRICI_004967"/>
<keyword evidence="8" id="KW-1185">Reference proteome</keyword>
<feature type="region of interest" description="Disordered" evidence="5">
    <location>
        <begin position="1"/>
        <end position="27"/>
    </location>
</feature>
<evidence type="ECO:0000313" key="7">
    <source>
        <dbReference type="EMBL" id="KAA8907491.1"/>
    </source>
</evidence>
<evidence type="ECO:0000256" key="2">
    <source>
        <dbReference type="ARBA" id="ARBA00015214"/>
    </source>
</evidence>
<dbReference type="OrthoDB" id="10250458at2759"/>
<dbReference type="GO" id="GO:0000774">
    <property type="term" value="F:adenyl-nucleotide exchange factor activity"/>
    <property type="evidence" value="ECO:0007669"/>
    <property type="project" value="TreeGrafter"/>
</dbReference>
<feature type="domain" description="Nucleotide exchange factor Fes1" evidence="6">
    <location>
        <begin position="1"/>
        <end position="81"/>
    </location>
</feature>
<dbReference type="InterPro" id="IPR050693">
    <property type="entry name" value="Hsp70_NEF-Inhibitors"/>
</dbReference>
<accession>A0A642UXX8</accession>
<dbReference type="EMBL" id="SWFS01000378">
    <property type="protein sequence ID" value="KAA8907491.1"/>
    <property type="molecule type" value="Genomic_DNA"/>
</dbReference>
<dbReference type="Proteomes" id="UP000761534">
    <property type="component" value="Unassembled WGS sequence"/>
</dbReference>
<comment type="caution">
    <text evidence="7">The sequence shown here is derived from an EMBL/GenBank/DDBJ whole genome shotgun (WGS) entry which is preliminary data.</text>
</comment>
<evidence type="ECO:0000256" key="5">
    <source>
        <dbReference type="SAM" id="MobiDB-lite"/>
    </source>
</evidence>
<evidence type="ECO:0000256" key="3">
    <source>
        <dbReference type="ARBA" id="ARBA00020719"/>
    </source>
</evidence>
<evidence type="ECO:0000256" key="4">
    <source>
        <dbReference type="ARBA" id="ARBA00022737"/>
    </source>
</evidence>
<dbReference type="InterPro" id="IPR013918">
    <property type="entry name" value="Nucleotide_exch_fac_Fes1"/>
</dbReference>
<proteinExistence type="inferred from homology"/>
<dbReference type="InterPro" id="IPR011989">
    <property type="entry name" value="ARM-like"/>
</dbReference>
<keyword evidence="4" id="KW-0677">Repeat</keyword>
<dbReference type="Gene3D" id="1.25.10.10">
    <property type="entry name" value="Leucine-rich Repeat Variant"/>
    <property type="match status" value="1"/>
</dbReference>
<dbReference type="InterPro" id="IPR016024">
    <property type="entry name" value="ARM-type_fold"/>
</dbReference>
<evidence type="ECO:0000313" key="8">
    <source>
        <dbReference type="Proteomes" id="UP000761534"/>
    </source>
</evidence>
<evidence type="ECO:0000259" key="6">
    <source>
        <dbReference type="Pfam" id="PF08609"/>
    </source>
</evidence>
<evidence type="ECO:0000256" key="1">
    <source>
        <dbReference type="ARBA" id="ARBA00011045"/>
    </source>
</evidence>
<name>A0A642UXX8_9ASCO</name>
<reference evidence="7" key="1">
    <citation type="journal article" date="2019" name="G3 (Bethesda)">
        <title>Genome Assemblies of Two Rare Opportunistic Yeast Pathogens: Diutina rugosa (syn. Candida rugosa) and Trichomonascus ciferrii (syn. Candida ciferrii).</title>
        <authorList>
            <person name="Mixao V."/>
            <person name="Saus E."/>
            <person name="Hansen A.P."/>
            <person name="Lass-Florl C."/>
            <person name="Gabaldon T."/>
        </authorList>
    </citation>
    <scope>NUCLEOTIDE SEQUENCE</scope>
    <source>
        <strain evidence="7">CBS 4856</strain>
    </source>
</reference>
<gene>
    <name evidence="7" type="ORF">TRICI_004967</name>
</gene>
<sequence length="281" mass="30958">MEKLLKWTAEAQGYDPSSGKEMPKPDPKLMAELLGAPDEATQMKDALAAACNKEQIDVANRETALDNLEMLVESMDNANNLESMGMWPALLGLLDDEAETIRKMALWVVGTAVQNNPTSQKNLVAKPGAIEKVLGLLNDADKEVRLKAMYALTSALGHCEDAYREFERSNGWDTLKDVMKIEDKKTQLKSLGLVQSAVYIEPVAEKTAKLKATGLVTEIIAVLETTSEPEVQEKALSLCSLLAEVKYNFSEDEKTKIKAQREQIIKTSDGALSNADFPFYD</sequence>
<dbReference type="GO" id="GO:0005783">
    <property type="term" value="C:endoplasmic reticulum"/>
    <property type="evidence" value="ECO:0007669"/>
    <property type="project" value="TreeGrafter"/>
</dbReference>